<dbReference type="KEGG" id="nga:Ngar_c03350"/>
<protein>
    <submittedName>
        <fullName evidence="2">Uncharacterized protein</fullName>
    </submittedName>
</protein>
<dbReference type="EMBL" id="CP002408">
    <property type="protein sequence ID" value="AFU57283.1"/>
    <property type="molecule type" value="Genomic_DNA"/>
</dbReference>
<gene>
    <name evidence="1" type="ordered locus">Ngar_c03350</name>
    <name evidence="2" type="ordered locus">Ngar_c03660</name>
</gene>
<keyword evidence="3" id="KW-1185">Reference proteome</keyword>
<accession>K0ILT3</accession>
<dbReference type="InParanoid" id="K0ILT3"/>
<evidence type="ECO:0000313" key="1">
    <source>
        <dbReference type="EMBL" id="AFU57283.1"/>
    </source>
</evidence>
<dbReference type="Proteomes" id="UP000008037">
    <property type="component" value="Chromosome"/>
</dbReference>
<dbReference type="AlphaFoldDB" id="K0ILT3"/>
<dbReference type="OrthoDB" id="385432at2157"/>
<dbReference type="BioCyc" id="CNIT1237085:G1324-335-MONOMER"/>
<evidence type="ECO:0000313" key="3">
    <source>
        <dbReference type="Proteomes" id="UP000008037"/>
    </source>
</evidence>
<name>K0ILT3_NITGG</name>
<dbReference type="HOGENOM" id="CLU_942046_0_0_2"/>
<organism evidence="2 3">
    <name type="scientific">Nitrososphaera gargensis (strain Ga9.2)</name>
    <dbReference type="NCBI Taxonomy" id="1237085"/>
    <lineage>
        <taxon>Archaea</taxon>
        <taxon>Nitrososphaerota</taxon>
        <taxon>Nitrososphaeria</taxon>
        <taxon>Nitrososphaerales</taxon>
        <taxon>Nitrososphaeraceae</taxon>
        <taxon>Nitrososphaera</taxon>
    </lineage>
</organism>
<dbReference type="KEGG" id="nga:Ngar_c03660"/>
<dbReference type="GeneID" id="13796542"/>
<dbReference type="STRING" id="1237085.Ngar_c03350"/>
<dbReference type="EMBL" id="CP002408">
    <property type="protein sequence ID" value="AFU57314.1"/>
    <property type="molecule type" value="Genomic_DNA"/>
</dbReference>
<reference evidence="2 3" key="1">
    <citation type="journal article" date="2012" name="Environ. Microbiol.">
        <title>The genome of the ammonia-oxidizing Candidatus Nitrososphaera gargensis: insights into metabolic versatility and environmental adaptations.</title>
        <authorList>
            <person name="Spang A."/>
            <person name="Poehlein A."/>
            <person name="Offre P."/>
            <person name="Zumbragel S."/>
            <person name="Haider S."/>
            <person name="Rychlik N."/>
            <person name="Nowka B."/>
            <person name="Schmeisser C."/>
            <person name="Lebedeva E.V."/>
            <person name="Rattei T."/>
            <person name="Bohm C."/>
            <person name="Schmid M."/>
            <person name="Galushko A."/>
            <person name="Hatzenpichler R."/>
            <person name="Weinmaier T."/>
            <person name="Daniel R."/>
            <person name="Schleper C."/>
            <person name="Spieck E."/>
            <person name="Streit W."/>
            <person name="Wagner M."/>
        </authorList>
    </citation>
    <scope>NUCLEOTIDE SEQUENCE [LARGE SCALE GENOMIC DNA]</scope>
    <source>
        <strain evidence="2">Enrichment culture Ga9.2</strain>
        <strain evidence="3">Ga9.2</strain>
    </source>
</reference>
<sequence>MAIIYHKANQQLPQDLSALGNLKVAIQENSAATTSQDVNVKSVSGVAQTARDWSSDLSNLPLIKAKTDNLDTALSTRATEATLSGVKTQTDKLSFDVGNALKIQNPPNLDTALSTRASETTLASVNTKIGNIEADADALTNDAIKGVLRTLGDAGATPANNTGKTVLARLVDIQDQLKLERWGKNIEPAWVHGAETTNPADGTALVTKAVSAAKTGFIYGFYITSAEARDFKINWTSGGVAKSIRIVHASKGTMFFTDKTPVNEGLGADASTNITITNVGAGAGIFQAGLLFAEV</sequence>
<dbReference type="RefSeq" id="WP_015017855.1">
    <property type="nucleotide sequence ID" value="NC_018719.1"/>
</dbReference>
<evidence type="ECO:0000313" key="2">
    <source>
        <dbReference type="EMBL" id="AFU57314.1"/>
    </source>
</evidence>
<proteinExistence type="predicted"/>